<evidence type="ECO:0000313" key="2">
    <source>
        <dbReference type="Proteomes" id="UP001596023"/>
    </source>
</evidence>
<name>A0ABV9KZZ0_9BACT</name>
<sequence>MKNYKLLILVLSVVLFSMISCLDPVESDRSLEALPSESVFDIEVYPLTPGTNAIVLKNNTTQYAPYWNYVAGISTRQIDTVFIPYTGEYTITFTGMCDGGPVSTQRKVIIASVDWPKYPSDEVELLLKYDFEDGTFNPLIGTQAKLSATSFDNHIEDGKNNVTFVPFEAPEGIGVRRCIHDFGQLPEHINCTSETEVLNATTAGSQKSDYLTFTVTPEAGKRLDLKWLSFKLQARTTERLGNNKLSYFAALYSNVDGFSVGKRLGNPVEVFANEVNTVSGWVMNEVDISSLATQKDKPVEFRIYFWRIGNADPRNDRFVELDDVKLHGFVVNE</sequence>
<proteinExistence type="predicted"/>
<dbReference type="Proteomes" id="UP001596023">
    <property type="component" value="Unassembled WGS sequence"/>
</dbReference>
<accession>A0ABV9KZZ0</accession>
<reference evidence="2" key="1">
    <citation type="journal article" date="2019" name="Int. J. Syst. Evol. Microbiol.">
        <title>The Global Catalogue of Microorganisms (GCM) 10K type strain sequencing project: providing services to taxonomists for standard genome sequencing and annotation.</title>
        <authorList>
            <consortium name="The Broad Institute Genomics Platform"/>
            <consortium name="The Broad Institute Genome Sequencing Center for Infectious Disease"/>
            <person name="Wu L."/>
            <person name="Ma J."/>
        </authorList>
    </citation>
    <scope>NUCLEOTIDE SEQUENCE [LARGE SCALE GENOMIC DNA]</scope>
    <source>
        <strain evidence="2">CCUG 66188</strain>
    </source>
</reference>
<dbReference type="EMBL" id="JBHSGN010000117">
    <property type="protein sequence ID" value="MFC4675820.1"/>
    <property type="molecule type" value="Genomic_DNA"/>
</dbReference>
<gene>
    <name evidence="1" type="ORF">ACFO6W_19205</name>
</gene>
<keyword evidence="2" id="KW-1185">Reference proteome</keyword>
<dbReference type="PROSITE" id="PS51257">
    <property type="entry name" value="PROKAR_LIPOPROTEIN"/>
    <property type="match status" value="1"/>
</dbReference>
<evidence type="ECO:0000313" key="1">
    <source>
        <dbReference type="EMBL" id="MFC4675820.1"/>
    </source>
</evidence>
<dbReference type="RefSeq" id="WP_379999412.1">
    <property type="nucleotide sequence ID" value="NZ_JBHSGN010000117.1"/>
</dbReference>
<protein>
    <submittedName>
        <fullName evidence="1">Uncharacterized protein</fullName>
    </submittedName>
</protein>
<comment type="caution">
    <text evidence="1">The sequence shown here is derived from an EMBL/GenBank/DDBJ whole genome shotgun (WGS) entry which is preliminary data.</text>
</comment>
<organism evidence="1 2">
    <name type="scientific">Dysgonomonas termitidis</name>
    <dbReference type="NCBI Taxonomy" id="1516126"/>
    <lineage>
        <taxon>Bacteria</taxon>
        <taxon>Pseudomonadati</taxon>
        <taxon>Bacteroidota</taxon>
        <taxon>Bacteroidia</taxon>
        <taxon>Bacteroidales</taxon>
        <taxon>Dysgonomonadaceae</taxon>
        <taxon>Dysgonomonas</taxon>
    </lineage>
</organism>